<evidence type="ECO:0000313" key="13">
    <source>
        <dbReference type="EMBL" id="EDW67272.1"/>
    </source>
</evidence>
<dbReference type="NCBIfam" id="TIGR00052">
    <property type="entry name" value="nudix-type nucleoside diphosphatase, YffH/AdpP family"/>
    <property type="match status" value="1"/>
</dbReference>
<comment type="cofactor">
    <cofactor evidence="1">
        <name>Mg(2+)</name>
        <dbReference type="ChEBI" id="CHEBI:18420"/>
    </cofactor>
</comment>
<comment type="subcellular location">
    <subcellularLocation>
        <location evidence="2">Cytoplasm</location>
    </subcellularLocation>
</comment>
<dbReference type="FunCoup" id="B4M0B0">
    <property type="interactions" value="12"/>
</dbReference>
<dbReference type="OrthoDB" id="10249920at2759"/>
<evidence type="ECO:0000256" key="1">
    <source>
        <dbReference type="ARBA" id="ARBA00001946"/>
    </source>
</evidence>
<comment type="function">
    <text evidence="8">Hydrolyzes UDP-glucose to glucose 1-phosphate and UMP and ADP-ribose to ribose 5-phosphate and AMP. The physiological substrate is probably UDP-glucose. Poor activity on other substrates such as ADP-glucose, CDP-glucose, GDP-glucose and GDP-mannose.</text>
</comment>
<dbReference type="GO" id="GO:0005737">
    <property type="term" value="C:cytoplasm"/>
    <property type="evidence" value="ECO:0007669"/>
    <property type="project" value="UniProtKB-SubCell"/>
</dbReference>
<dbReference type="KEGG" id="dvi:6630476"/>
<dbReference type="InterPro" id="IPR000086">
    <property type="entry name" value="NUDIX_hydrolase_dom"/>
</dbReference>
<keyword evidence="5 13" id="KW-0378">Hydrolase</keyword>
<dbReference type="PANTHER" id="PTHR11839">
    <property type="entry name" value="UDP/ADP-SUGAR PYROPHOSPHATASE"/>
    <property type="match status" value="1"/>
</dbReference>
<dbReference type="InterPro" id="IPR015797">
    <property type="entry name" value="NUDIX_hydrolase-like_dom_sf"/>
</dbReference>
<evidence type="ECO:0000313" key="14">
    <source>
        <dbReference type="Proteomes" id="UP000008792"/>
    </source>
</evidence>
<evidence type="ECO:0000256" key="8">
    <source>
        <dbReference type="ARBA" id="ARBA00054674"/>
    </source>
</evidence>
<comment type="catalytic activity">
    <reaction evidence="7">
        <text>UDP-sugar + H2O = UMP + alpha-D-aldose 1-phosphate.</text>
        <dbReference type="EC" id="3.6.1.45"/>
    </reaction>
</comment>
<name>B4M0B0_DROVI</name>
<dbReference type="InParanoid" id="B4M0B0"/>
<dbReference type="EC" id="3.6.1.45" evidence="9"/>
<evidence type="ECO:0000256" key="3">
    <source>
        <dbReference type="ARBA" id="ARBA00011738"/>
    </source>
</evidence>
<dbReference type="GO" id="GO:0006753">
    <property type="term" value="P:nucleoside phosphate metabolic process"/>
    <property type="evidence" value="ECO:0007669"/>
    <property type="project" value="TreeGrafter"/>
</dbReference>
<keyword evidence="4" id="KW-0963">Cytoplasm</keyword>
<dbReference type="PhylomeDB" id="B4M0B0"/>
<dbReference type="GO" id="GO:0046872">
    <property type="term" value="F:metal ion binding"/>
    <property type="evidence" value="ECO:0007669"/>
    <property type="project" value="InterPro"/>
</dbReference>
<dbReference type="CDD" id="cd18887">
    <property type="entry name" value="NUDIX_UGPPase_Nudt14"/>
    <property type="match status" value="1"/>
</dbReference>
<dbReference type="AlphaFoldDB" id="B4M0B0"/>
<evidence type="ECO:0000256" key="6">
    <source>
        <dbReference type="ARBA" id="ARBA00022842"/>
    </source>
</evidence>
<dbReference type="GO" id="GO:0019693">
    <property type="term" value="P:ribose phosphate metabolic process"/>
    <property type="evidence" value="ECO:0007669"/>
    <property type="project" value="TreeGrafter"/>
</dbReference>
<dbReference type="OMA" id="ITRIWFS"/>
<dbReference type="Gene3D" id="3.90.79.10">
    <property type="entry name" value="Nucleoside Triphosphate Pyrophosphohydrolase"/>
    <property type="match status" value="1"/>
</dbReference>
<dbReference type="SUPFAM" id="SSF55811">
    <property type="entry name" value="Nudix"/>
    <property type="match status" value="1"/>
</dbReference>
<feature type="domain" description="Nudix hydrolase" evidence="12">
    <location>
        <begin position="64"/>
        <end position="223"/>
    </location>
</feature>
<organism evidence="13 14">
    <name type="scientific">Drosophila virilis</name>
    <name type="common">Fruit fly</name>
    <dbReference type="NCBI Taxonomy" id="7244"/>
    <lineage>
        <taxon>Eukaryota</taxon>
        <taxon>Metazoa</taxon>
        <taxon>Ecdysozoa</taxon>
        <taxon>Arthropoda</taxon>
        <taxon>Hexapoda</taxon>
        <taxon>Insecta</taxon>
        <taxon>Pterygota</taxon>
        <taxon>Neoptera</taxon>
        <taxon>Endopterygota</taxon>
        <taxon>Diptera</taxon>
        <taxon>Brachycera</taxon>
        <taxon>Muscomorpha</taxon>
        <taxon>Ephydroidea</taxon>
        <taxon>Drosophilidae</taxon>
        <taxon>Drosophila</taxon>
    </lineage>
</organism>
<protein>
    <recommendedName>
        <fullName evidence="10">Uridine diphosphate glucose pyrophosphatase NUDT14</fullName>
        <ecNumber evidence="9">3.6.1.45</ecNumber>
    </recommendedName>
    <alternativeName>
        <fullName evidence="11">Nucleoside diphosphate-linked moiety X motif 14</fullName>
    </alternativeName>
</protein>
<proteinExistence type="predicted"/>
<dbReference type="EMBL" id="CH940650">
    <property type="protein sequence ID" value="EDW67272.1"/>
    <property type="molecule type" value="Genomic_DNA"/>
</dbReference>
<dbReference type="GO" id="GO:0008768">
    <property type="term" value="F:UDP-sugar diphosphatase activity"/>
    <property type="evidence" value="ECO:0007669"/>
    <property type="project" value="UniProtKB-EC"/>
</dbReference>
<dbReference type="PANTHER" id="PTHR11839:SF15">
    <property type="entry name" value="URIDINE DIPHOSPHATE GLUCOSE PYROPHOSPHATASE NUDT14"/>
    <property type="match status" value="1"/>
</dbReference>
<dbReference type="eggNOG" id="KOG4432">
    <property type="taxonomic scope" value="Eukaryota"/>
</dbReference>
<keyword evidence="6" id="KW-0460">Magnesium</keyword>
<reference evidence="13 14" key="1">
    <citation type="journal article" date="2007" name="Nature">
        <title>Evolution of genes and genomes on the Drosophila phylogeny.</title>
        <authorList>
            <consortium name="Drosophila 12 Genomes Consortium"/>
            <person name="Clark A.G."/>
            <person name="Eisen M.B."/>
            <person name="Smith D.R."/>
            <person name="Bergman C.M."/>
            <person name="Oliver B."/>
            <person name="Markow T.A."/>
            <person name="Kaufman T.C."/>
            <person name="Kellis M."/>
            <person name="Gelbart W."/>
            <person name="Iyer V.N."/>
            <person name="Pollard D.A."/>
            <person name="Sackton T.B."/>
            <person name="Larracuente A.M."/>
            <person name="Singh N.D."/>
            <person name="Abad J.P."/>
            <person name="Abt D.N."/>
            <person name="Adryan B."/>
            <person name="Aguade M."/>
            <person name="Akashi H."/>
            <person name="Anderson W.W."/>
            <person name="Aquadro C.F."/>
            <person name="Ardell D.H."/>
            <person name="Arguello R."/>
            <person name="Artieri C.G."/>
            <person name="Barbash D.A."/>
            <person name="Barker D."/>
            <person name="Barsanti P."/>
            <person name="Batterham P."/>
            <person name="Batzoglou S."/>
            <person name="Begun D."/>
            <person name="Bhutkar A."/>
            <person name="Blanco E."/>
            <person name="Bosak S.A."/>
            <person name="Bradley R.K."/>
            <person name="Brand A.D."/>
            <person name="Brent M.R."/>
            <person name="Brooks A.N."/>
            <person name="Brown R.H."/>
            <person name="Butlin R.K."/>
            <person name="Caggese C."/>
            <person name="Calvi B.R."/>
            <person name="Bernardo de Carvalho A."/>
            <person name="Caspi A."/>
            <person name="Castrezana S."/>
            <person name="Celniker S.E."/>
            <person name="Chang J.L."/>
            <person name="Chapple C."/>
            <person name="Chatterji S."/>
            <person name="Chinwalla A."/>
            <person name="Civetta A."/>
            <person name="Clifton S.W."/>
            <person name="Comeron J.M."/>
            <person name="Costello J.C."/>
            <person name="Coyne J.A."/>
            <person name="Daub J."/>
            <person name="David R.G."/>
            <person name="Delcher A.L."/>
            <person name="Delehaunty K."/>
            <person name="Do C.B."/>
            <person name="Ebling H."/>
            <person name="Edwards K."/>
            <person name="Eickbush T."/>
            <person name="Evans J.D."/>
            <person name="Filipski A."/>
            <person name="Findeiss S."/>
            <person name="Freyhult E."/>
            <person name="Fulton L."/>
            <person name="Fulton R."/>
            <person name="Garcia A.C."/>
            <person name="Gardiner A."/>
            <person name="Garfield D.A."/>
            <person name="Garvin B.E."/>
            <person name="Gibson G."/>
            <person name="Gilbert D."/>
            <person name="Gnerre S."/>
            <person name="Godfrey J."/>
            <person name="Good R."/>
            <person name="Gotea V."/>
            <person name="Gravely B."/>
            <person name="Greenberg A.J."/>
            <person name="Griffiths-Jones S."/>
            <person name="Gross S."/>
            <person name="Guigo R."/>
            <person name="Gustafson E.A."/>
            <person name="Haerty W."/>
            <person name="Hahn M.W."/>
            <person name="Halligan D.L."/>
            <person name="Halpern A.L."/>
            <person name="Halter G.M."/>
            <person name="Han M.V."/>
            <person name="Heger A."/>
            <person name="Hillier L."/>
            <person name="Hinrichs A.S."/>
            <person name="Holmes I."/>
            <person name="Hoskins R.A."/>
            <person name="Hubisz M.J."/>
            <person name="Hultmark D."/>
            <person name="Huntley M.A."/>
            <person name="Jaffe D.B."/>
            <person name="Jagadeeshan S."/>
            <person name="Jeck W.R."/>
            <person name="Johnson J."/>
            <person name="Jones C.D."/>
            <person name="Jordan W.C."/>
            <person name="Karpen G.H."/>
            <person name="Kataoka E."/>
            <person name="Keightley P.D."/>
            <person name="Kheradpour P."/>
            <person name="Kirkness E.F."/>
            <person name="Koerich L.B."/>
            <person name="Kristiansen K."/>
            <person name="Kudrna D."/>
            <person name="Kulathinal R.J."/>
            <person name="Kumar S."/>
            <person name="Kwok R."/>
            <person name="Lander E."/>
            <person name="Langley C.H."/>
            <person name="Lapoint R."/>
            <person name="Lazzaro B.P."/>
            <person name="Lee S.J."/>
            <person name="Levesque L."/>
            <person name="Li R."/>
            <person name="Lin C.F."/>
            <person name="Lin M.F."/>
            <person name="Lindblad-Toh K."/>
            <person name="Llopart A."/>
            <person name="Long M."/>
            <person name="Low L."/>
            <person name="Lozovsky E."/>
            <person name="Lu J."/>
            <person name="Luo M."/>
            <person name="Machado C.A."/>
            <person name="Makalowski W."/>
            <person name="Marzo M."/>
            <person name="Matsuda M."/>
            <person name="Matzkin L."/>
            <person name="McAllister B."/>
            <person name="McBride C.S."/>
            <person name="McKernan B."/>
            <person name="McKernan K."/>
            <person name="Mendez-Lago M."/>
            <person name="Minx P."/>
            <person name="Mollenhauer M.U."/>
            <person name="Montooth K."/>
            <person name="Mount S.M."/>
            <person name="Mu X."/>
            <person name="Myers E."/>
            <person name="Negre B."/>
            <person name="Newfeld S."/>
            <person name="Nielsen R."/>
            <person name="Noor M.A."/>
            <person name="O'Grady P."/>
            <person name="Pachter L."/>
            <person name="Papaceit M."/>
            <person name="Parisi M.J."/>
            <person name="Parisi M."/>
            <person name="Parts L."/>
            <person name="Pedersen J.S."/>
            <person name="Pesole G."/>
            <person name="Phillippy A.M."/>
            <person name="Ponting C.P."/>
            <person name="Pop M."/>
            <person name="Porcelli D."/>
            <person name="Powell J.R."/>
            <person name="Prohaska S."/>
            <person name="Pruitt K."/>
            <person name="Puig M."/>
            <person name="Quesneville H."/>
            <person name="Ram K.R."/>
            <person name="Rand D."/>
            <person name="Rasmussen M.D."/>
            <person name="Reed L.K."/>
            <person name="Reenan R."/>
            <person name="Reily A."/>
            <person name="Remington K.A."/>
            <person name="Rieger T.T."/>
            <person name="Ritchie M.G."/>
            <person name="Robin C."/>
            <person name="Rogers Y.H."/>
            <person name="Rohde C."/>
            <person name="Rozas J."/>
            <person name="Rubenfield M.J."/>
            <person name="Ruiz A."/>
            <person name="Russo S."/>
            <person name="Salzberg S.L."/>
            <person name="Sanchez-Gracia A."/>
            <person name="Saranga D.J."/>
            <person name="Sato H."/>
            <person name="Schaeffer S.W."/>
            <person name="Schatz M.C."/>
            <person name="Schlenke T."/>
            <person name="Schwartz R."/>
            <person name="Segarra C."/>
            <person name="Singh R.S."/>
            <person name="Sirot L."/>
            <person name="Sirota M."/>
            <person name="Sisneros N.B."/>
            <person name="Smith C.D."/>
            <person name="Smith T.F."/>
            <person name="Spieth J."/>
            <person name="Stage D.E."/>
            <person name="Stark A."/>
            <person name="Stephan W."/>
            <person name="Strausberg R.L."/>
            <person name="Strempel S."/>
            <person name="Sturgill D."/>
            <person name="Sutton G."/>
            <person name="Sutton G.G."/>
            <person name="Tao W."/>
            <person name="Teichmann S."/>
            <person name="Tobari Y.N."/>
            <person name="Tomimura Y."/>
            <person name="Tsolas J.M."/>
            <person name="Valente V.L."/>
            <person name="Venter E."/>
            <person name="Venter J.C."/>
            <person name="Vicario S."/>
            <person name="Vieira F.G."/>
            <person name="Vilella A.J."/>
            <person name="Villasante A."/>
            <person name="Walenz B."/>
            <person name="Wang J."/>
            <person name="Wasserman M."/>
            <person name="Watts T."/>
            <person name="Wilson D."/>
            <person name="Wilson R.K."/>
            <person name="Wing R.A."/>
            <person name="Wolfner M.F."/>
            <person name="Wong A."/>
            <person name="Wong G.K."/>
            <person name="Wu C.I."/>
            <person name="Wu G."/>
            <person name="Yamamoto D."/>
            <person name="Yang H.P."/>
            <person name="Yang S.P."/>
            <person name="Yorke J.A."/>
            <person name="Yoshida K."/>
            <person name="Zdobnov E."/>
            <person name="Zhang P."/>
            <person name="Zhang Y."/>
            <person name="Zimin A.V."/>
            <person name="Baldwin J."/>
            <person name="Abdouelleil A."/>
            <person name="Abdulkadir J."/>
            <person name="Abebe A."/>
            <person name="Abera B."/>
            <person name="Abreu J."/>
            <person name="Acer S.C."/>
            <person name="Aftuck L."/>
            <person name="Alexander A."/>
            <person name="An P."/>
            <person name="Anderson E."/>
            <person name="Anderson S."/>
            <person name="Arachi H."/>
            <person name="Azer M."/>
            <person name="Bachantsang P."/>
            <person name="Barry A."/>
            <person name="Bayul T."/>
            <person name="Berlin A."/>
            <person name="Bessette D."/>
            <person name="Bloom T."/>
            <person name="Blye J."/>
            <person name="Boguslavskiy L."/>
            <person name="Bonnet C."/>
            <person name="Boukhgalter B."/>
            <person name="Bourzgui I."/>
            <person name="Brown A."/>
            <person name="Cahill P."/>
            <person name="Channer S."/>
            <person name="Cheshatsang Y."/>
            <person name="Chuda L."/>
            <person name="Citroen M."/>
            <person name="Collymore A."/>
            <person name="Cooke P."/>
            <person name="Costello M."/>
            <person name="D'Aco K."/>
            <person name="Daza R."/>
            <person name="De Haan G."/>
            <person name="DeGray S."/>
            <person name="DeMaso C."/>
            <person name="Dhargay N."/>
            <person name="Dooley K."/>
            <person name="Dooley E."/>
            <person name="Doricent M."/>
            <person name="Dorje P."/>
            <person name="Dorjee K."/>
            <person name="Dupes A."/>
            <person name="Elong R."/>
            <person name="Falk J."/>
            <person name="Farina A."/>
            <person name="Faro S."/>
            <person name="Ferguson D."/>
            <person name="Fisher S."/>
            <person name="Foley C.D."/>
            <person name="Franke A."/>
            <person name="Friedrich D."/>
            <person name="Gadbois L."/>
            <person name="Gearin G."/>
            <person name="Gearin C.R."/>
            <person name="Giannoukos G."/>
            <person name="Goode T."/>
            <person name="Graham J."/>
            <person name="Grandbois E."/>
            <person name="Grewal S."/>
            <person name="Gyaltsen K."/>
            <person name="Hafez N."/>
            <person name="Hagos B."/>
            <person name="Hall J."/>
            <person name="Henson C."/>
            <person name="Hollinger A."/>
            <person name="Honan T."/>
            <person name="Huard M.D."/>
            <person name="Hughes L."/>
            <person name="Hurhula B."/>
            <person name="Husby M.E."/>
            <person name="Kamat A."/>
            <person name="Kanga B."/>
            <person name="Kashin S."/>
            <person name="Khazanovich D."/>
            <person name="Kisner P."/>
            <person name="Lance K."/>
            <person name="Lara M."/>
            <person name="Lee W."/>
            <person name="Lennon N."/>
            <person name="Letendre F."/>
            <person name="LeVine R."/>
            <person name="Lipovsky A."/>
            <person name="Liu X."/>
            <person name="Liu J."/>
            <person name="Liu S."/>
            <person name="Lokyitsang T."/>
            <person name="Lokyitsang Y."/>
            <person name="Lubonja R."/>
            <person name="Lui A."/>
            <person name="MacDonald P."/>
            <person name="Magnisalis V."/>
            <person name="Maru K."/>
            <person name="Matthews C."/>
            <person name="McCusker W."/>
            <person name="McDonough S."/>
            <person name="Mehta T."/>
            <person name="Meldrim J."/>
            <person name="Meneus L."/>
            <person name="Mihai O."/>
            <person name="Mihalev A."/>
            <person name="Mihova T."/>
            <person name="Mittelman R."/>
            <person name="Mlenga V."/>
            <person name="Montmayeur A."/>
            <person name="Mulrain L."/>
            <person name="Navidi A."/>
            <person name="Naylor J."/>
            <person name="Negash T."/>
            <person name="Nguyen T."/>
            <person name="Nguyen N."/>
            <person name="Nicol R."/>
            <person name="Norbu C."/>
            <person name="Norbu N."/>
            <person name="Novod N."/>
            <person name="O'Neill B."/>
            <person name="Osman S."/>
            <person name="Markiewicz E."/>
            <person name="Oyono O.L."/>
            <person name="Patti C."/>
            <person name="Phunkhang P."/>
            <person name="Pierre F."/>
            <person name="Priest M."/>
            <person name="Raghuraman S."/>
            <person name="Rege F."/>
            <person name="Reyes R."/>
            <person name="Rise C."/>
            <person name="Rogov P."/>
            <person name="Ross K."/>
            <person name="Ryan E."/>
            <person name="Settipalli S."/>
            <person name="Shea T."/>
            <person name="Sherpa N."/>
            <person name="Shi L."/>
            <person name="Shih D."/>
            <person name="Sparrow T."/>
            <person name="Spaulding J."/>
            <person name="Stalker J."/>
            <person name="Stange-Thomann N."/>
            <person name="Stavropoulos S."/>
            <person name="Stone C."/>
            <person name="Strader C."/>
            <person name="Tesfaye S."/>
            <person name="Thomson T."/>
            <person name="Thoulutsang Y."/>
            <person name="Thoulutsang D."/>
            <person name="Topham K."/>
            <person name="Topping I."/>
            <person name="Tsamla T."/>
            <person name="Vassiliev H."/>
            <person name="Vo A."/>
            <person name="Wangchuk T."/>
            <person name="Wangdi T."/>
            <person name="Weiand M."/>
            <person name="Wilkinson J."/>
            <person name="Wilson A."/>
            <person name="Yadav S."/>
            <person name="Young G."/>
            <person name="Yu Q."/>
            <person name="Zembek L."/>
            <person name="Zhong D."/>
            <person name="Zimmer A."/>
            <person name="Zwirko Z."/>
            <person name="Jaffe D.B."/>
            <person name="Alvarez P."/>
            <person name="Brockman W."/>
            <person name="Butler J."/>
            <person name="Chin C."/>
            <person name="Gnerre S."/>
            <person name="Grabherr M."/>
            <person name="Kleber M."/>
            <person name="Mauceli E."/>
            <person name="MacCallum I."/>
        </authorList>
    </citation>
    <scope>NUCLEOTIDE SEQUENCE [LARGE SCALE GENOMIC DNA]</scope>
    <source>
        <strain evidence="14">Tucson 15010-1051.87</strain>
    </source>
</reference>
<dbReference type="PROSITE" id="PS51462">
    <property type="entry name" value="NUDIX"/>
    <property type="match status" value="1"/>
</dbReference>
<dbReference type="SMR" id="B4M0B0"/>
<comment type="subunit">
    <text evidence="3">Homodimer.</text>
</comment>
<evidence type="ECO:0000256" key="4">
    <source>
        <dbReference type="ARBA" id="ARBA00022490"/>
    </source>
</evidence>
<dbReference type="InterPro" id="IPR004385">
    <property type="entry name" value="NDP_pyrophosphatase"/>
</dbReference>
<evidence type="ECO:0000256" key="2">
    <source>
        <dbReference type="ARBA" id="ARBA00004496"/>
    </source>
</evidence>
<evidence type="ECO:0000256" key="9">
    <source>
        <dbReference type="ARBA" id="ARBA00066480"/>
    </source>
</evidence>
<dbReference type="FunFam" id="3.90.79.10:FF:000035">
    <property type="entry name" value="Uridine diphosphate glucose pyrophosphatase"/>
    <property type="match status" value="1"/>
</dbReference>
<evidence type="ECO:0000256" key="10">
    <source>
        <dbReference type="ARBA" id="ARBA00071467"/>
    </source>
</evidence>
<accession>B4M0B0</accession>
<gene>
    <name evidence="13" type="primary">Dvir\GJ23174</name>
    <name evidence="13" type="ORF">Dvir_GJ23174</name>
</gene>
<dbReference type="HOGENOM" id="CLU_062658_1_0_1"/>
<evidence type="ECO:0000256" key="7">
    <source>
        <dbReference type="ARBA" id="ARBA00051086"/>
    </source>
</evidence>
<evidence type="ECO:0000256" key="5">
    <source>
        <dbReference type="ARBA" id="ARBA00022801"/>
    </source>
</evidence>
<dbReference type="Proteomes" id="UP000008792">
    <property type="component" value="Unassembled WGS sequence"/>
</dbReference>
<sequence>MLKSFAALALRRLRSSDAINCHGQQLSQITKIWFTPLPKDSKWIAPCQMHYVENGKEKIRDIVKLYDGVLVVVYNISRKKLVYVRQFRPAVYHGILAGNTLEIPKEEVDLMHFPPELGVTLEPCAGVVDKTKSLADIASEEVREECGYHVPADKMERIFEFRSGVGASSAALTFFYCEVCDEQKVSDGGGTGDEAIQVVELSIDEAKTLVQKGATLNSGPGTIIGTLWFLCNKI</sequence>
<keyword evidence="14" id="KW-1185">Reference proteome</keyword>
<evidence type="ECO:0000259" key="12">
    <source>
        <dbReference type="PROSITE" id="PS51462"/>
    </source>
</evidence>
<evidence type="ECO:0000256" key="11">
    <source>
        <dbReference type="ARBA" id="ARBA00080475"/>
    </source>
</evidence>